<dbReference type="EMBL" id="JOJR01000043">
    <property type="protein sequence ID" value="RCN48728.1"/>
    <property type="molecule type" value="Genomic_DNA"/>
</dbReference>
<protein>
    <submittedName>
        <fullName evidence="2">Uncharacterized protein</fullName>
    </submittedName>
</protein>
<sequence length="191" mass="21620">LRSTDLLSFIFFSYCLSTRTLRCGCATAVDSDCRRINNVLADDIKVCKVPETAVVPTPVVHAQGSRAVSVVVPRFFSAPPFDTLSPSRLTLLADFATEAQLHRIDSDSFQKEPRCEEHSSISAQKWGKNHCTLRIPLSMPGIDHKSDDHYYYDDQTPLESEYSLDLFEKAELVRFFVQVNVERELDVSLIF</sequence>
<feature type="non-terminal residue" evidence="2">
    <location>
        <position position="1"/>
    </location>
</feature>
<evidence type="ECO:0000313" key="3">
    <source>
        <dbReference type="Proteomes" id="UP000252519"/>
    </source>
</evidence>
<organism evidence="2 3">
    <name type="scientific">Ancylostoma caninum</name>
    <name type="common">Dog hookworm</name>
    <dbReference type="NCBI Taxonomy" id="29170"/>
    <lineage>
        <taxon>Eukaryota</taxon>
        <taxon>Metazoa</taxon>
        <taxon>Ecdysozoa</taxon>
        <taxon>Nematoda</taxon>
        <taxon>Chromadorea</taxon>
        <taxon>Rhabditida</taxon>
        <taxon>Rhabditina</taxon>
        <taxon>Rhabditomorpha</taxon>
        <taxon>Strongyloidea</taxon>
        <taxon>Ancylostomatidae</taxon>
        <taxon>Ancylostomatinae</taxon>
        <taxon>Ancylostoma</taxon>
    </lineage>
</organism>
<dbReference type="AlphaFoldDB" id="A0A368GYU6"/>
<dbReference type="OrthoDB" id="5782430at2759"/>
<comment type="caution">
    <text evidence="2">The sequence shown here is derived from an EMBL/GenBank/DDBJ whole genome shotgun (WGS) entry which is preliminary data.</text>
</comment>
<dbReference type="Proteomes" id="UP000252519">
    <property type="component" value="Unassembled WGS sequence"/>
</dbReference>
<feature type="signal peptide" evidence="1">
    <location>
        <begin position="1"/>
        <end position="17"/>
    </location>
</feature>
<proteinExistence type="predicted"/>
<evidence type="ECO:0000313" key="2">
    <source>
        <dbReference type="EMBL" id="RCN48728.1"/>
    </source>
</evidence>
<evidence type="ECO:0000256" key="1">
    <source>
        <dbReference type="SAM" id="SignalP"/>
    </source>
</evidence>
<keyword evidence="3" id="KW-1185">Reference proteome</keyword>
<name>A0A368GYU6_ANCCA</name>
<accession>A0A368GYU6</accession>
<feature type="chain" id="PRO_5016793329" evidence="1">
    <location>
        <begin position="18"/>
        <end position="191"/>
    </location>
</feature>
<keyword evidence="1" id="KW-0732">Signal</keyword>
<gene>
    <name evidence="2" type="ORF">ANCCAN_05190</name>
</gene>
<reference evidence="2 3" key="1">
    <citation type="submission" date="2014-10" db="EMBL/GenBank/DDBJ databases">
        <title>Draft genome of the hookworm Ancylostoma caninum.</title>
        <authorList>
            <person name="Mitreva M."/>
        </authorList>
    </citation>
    <scope>NUCLEOTIDE SEQUENCE [LARGE SCALE GENOMIC DNA]</scope>
    <source>
        <strain evidence="2 3">Baltimore</strain>
    </source>
</reference>